<dbReference type="InterPro" id="IPR036772">
    <property type="entry name" value="SRCR-like_dom_sf"/>
</dbReference>
<dbReference type="InterPro" id="IPR001190">
    <property type="entry name" value="SRCR"/>
</dbReference>
<evidence type="ECO:0000256" key="1">
    <source>
        <dbReference type="ARBA" id="ARBA00023157"/>
    </source>
</evidence>
<dbReference type="STRING" id="45351.A7TDJ1"/>
<comment type="caution">
    <text evidence="2">Lacks conserved residue(s) required for the propagation of feature annotation.</text>
</comment>
<dbReference type="Pfam" id="PF00530">
    <property type="entry name" value="SRCR"/>
    <property type="match status" value="1"/>
</dbReference>
<dbReference type="GO" id="GO:0016020">
    <property type="term" value="C:membrane"/>
    <property type="evidence" value="ECO:0007669"/>
    <property type="project" value="InterPro"/>
</dbReference>
<feature type="non-terminal residue" evidence="4">
    <location>
        <position position="1"/>
    </location>
</feature>
<keyword evidence="5" id="KW-1185">Reference proteome</keyword>
<sequence length="56" mass="6011">VVASHSSAHFGQGNGTIWMDGVACNGTERFLSSCRFNGWGVHDCYHFEDAGVTCTS</sequence>
<dbReference type="PANTHER" id="PTHR48071">
    <property type="entry name" value="SRCR DOMAIN-CONTAINING PROTEIN"/>
    <property type="match status" value="1"/>
</dbReference>
<dbReference type="KEGG" id="nve:5496143"/>
<dbReference type="AlphaFoldDB" id="A7TDJ1"/>
<feature type="disulfide bond" evidence="2">
    <location>
        <begin position="24"/>
        <end position="34"/>
    </location>
</feature>
<accession>A7TDJ1</accession>
<evidence type="ECO:0000313" key="4">
    <source>
        <dbReference type="EMBL" id="EDO25851.1"/>
    </source>
</evidence>
<dbReference type="SMART" id="SM00202">
    <property type="entry name" value="SR"/>
    <property type="match status" value="1"/>
</dbReference>
<dbReference type="PhylomeDB" id="A7TDJ1"/>
<dbReference type="PROSITE" id="PS50287">
    <property type="entry name" value="SRCR_2"/>
    <property type="match status" value="1"/>
</dbReference>
<gene>
    <name evidence="4" type="ORF">NEMVEDRAFT_v1g9501</name>
</gene>
<reference evidence="4 5" key="1">
    <citation type="journal article" date="2007" name="Science">
        <title>Sea anemone genome reveals ancestral eumetazoan gene repertoire and genomic organization.</title>
        <authorList>
            <person name="Putnam N.H."/>
            <person name="Srivastava M."/>
            <person name="Hellsten U."/>
            <person name="Dirks B."/>
            <person name="Chapman J."/>
            <person name="Salamov A."/>
            <person name="Terry A."/>
            <person name="Shapiro H."/>
            <person name="Lindquist E."/>
            <person name="Kapitonov V.V."/>
            <person name="Jurka J."/>
            <person name="Genikhovich G."/>
            <person name="Grigoriev I.V."/>
            <person name="Lucas S.M."/>
            <person name="Steele R.E."/>
            <person name="Finnerty J.R."/>
            <person name="Technau U."/>
            <person name="Martindale M.Q."/>
            <person name="Rokhsar D.S."/>
        </authorList>
    </citation>
    <scope>NUCLEOTIDE SEQUENCE [LARGE SCALE GENOMIC DNA]</scope>
    <source>
        <strain evidence="5">CH2 X CH6</strain>
    </source>
</reference>
<dbReference type="Proteomes" id="UP000001593">
    <property type="component" value="Unassembled WGS sequence"/>
</dbReference>
<dbReference type="SUPFAM" id="SSF56487">
    <property type="entry name" value="SRCR-like"/>
    <property type="match status" value="1"/>
</dbReference>
<feature type="domain" description="SRCR" evidence="3">
    <location>
        <begin position="1"/>
        <end position="55"/>
    </location>
</feature>
<dbReference type="EMBL" id="DS477909">
    <property type="protein sequence ID" value="EDO25851.1"/>
    <property type="molecule type" value="Genomic_DNA"/>
</dbReference>
<dbReference type="PANTHER" id="PTHR48071:SF18">
    <property type="entry name" value="DELETED IN MALIGNANT BRAIN TUMORS 1 PROTEIN-RELATED"/>
    <property type="match status" value="1"/>
</dbReference>
<evidence type="ECO:0000256" key="2">
    <source>
        <dbReference type="PROSITE-ProRule" id="PRU00196"/>
    </source>
</evidence>
<organism evidence="4 5">
    <name type="scientific">Nematostella vectensis</name>
    <name type="common">Starlet sea anemone</name>
    <dbReference type="NCBI Taxonomy" id="45351"/>
    <lineage>
        <taxon>Eukaryota</taxon>
        <taxon>Metazoa</taxon>
        <taxon>Cnidaria</taxon>
        <taxon>Anthozoa</taxon>
        <taxon>Hexacorallia</taxon>
        <taxon>Actiniaria</taxon>
        <taxon>Edwardsiidae</taxon>
        <taxon>Nematostella</taxon>
    </lineage>
</organism>
<dbReference type="HOGENOM" id="CLU_3020342_0_0_1"/>
<protein>
    <recommendedName>
        <fullName evidence="3">SRCR domain-containing protein</fullName>
    </recommendedName>
</protein>
<keyword evidence="1 2" id="KW-1015">Disulfide bond</keyword>
<evidence type="ECO:0000259" key="3">
    <source>
        <dbReference type="PROSITE" id="PS50287"/>
    </source>
</evidence>
<name>A7TDJ1_NEMVE</name>
<dbReference type="InParanoid" id="A7TDJ1"/>
<dbReference type="Gene3D" id="3.10.250.10">
    <property type="entry name" value="SRCR-like domain"/>
    <property type="match status" value="1"/>
</dbReference>
<proteinExistence type="predicted"/>
<feature type="non-terminal residue" evidence="4">
    <location>
        <position position="56"/>
    </location>
</feature>
<evidence type="ECO:0000313" key="5">
    <source>
        <dbReference type="Proteomes" id="UP000001593"/>
    </source>
</evidence>